<evidence type="ECO:0008006" key="4">
    <source>
        <dbReference type="Google" id="ProtNLM"/>
    </source>
</evidence>
<keyword evidence="3" id="KW-1185">Reference proteome</keyword>
<gene>
    <name evidence="2" type="ORF">OB236_25400</name>
</gene>
<organism evidence="2 3">
    <name type="scientific">Paenibacillus baimaensis</name>
    <dbReference type="NCBI Taxonomy" id="2982185"/>
    <lineage>
        <taxon>Bacteria</taxon>
        <taxon>Bacillati</taxon>
        <taxon>Bacillota</taxon>
        <taxon>Bacilli</taxon>
        <taxon>Bacillales</taxon>
        <taxon>Paenibacillaceae</taxon>
        <taxon>Paenibacillus</taxon>
    </lineage>
</organism>
<keyword evidence="1" id="KW-1133">Transmembrane helix</keyword>
<sequence length="51" mass="5825">MIPTILVQVALIIIIIRSLYVVIQKANLPSKFWLDILFHISVALIALHFLL</sequence>
<evidence type="ECO:0000313" key="2">
    <source>
        <dbReference type="EMBL" id="MCU6795453.1"/>
    </source>
</evidence>
<evidence type="ECO:0000256" key="1">
    <source>
        <dbReference type="SAM" id="Phobius"/>
    </source>
</evidence>
<evidence type="ECO:0000313" key="3">
    <source>
        <dbReference type="Proteomes" id="UP001652445"/>
    </source>
</evidence>
<accession>A0ABT2ULC7</accession>
<feature type="transmembrane region" description="Helical" evidence="1">
    <location>
        <begin position="6"/>
        <end position="23"/>
    </location>
</feature>
<proteinExistence type="predicted"/>
<keyword evidence="1" id="KW-0812">Transmembrane</keyword>
<comment type="caution">
    <text evidence="2">The sequence shown here is derived from an EMBL/GenBank/DDBJ whole genome shotgun (WGS) entry which is preliminary data.</text>
</comment>
<dbReference type="RefSeq" id="WP_179097519.1">
    <property type="nucleotide sequence ID" value="NZ_JAOQIO010000094.1"/>
</dbReference>
<keyword evidence="1" id="KW-0472">Membrane</keyword>
<dbReference type="EMBL" id="JAOQIO010000094">
    <property type="protein sequence ID" value="MCU6795453.1"/>
    <property type="molecule type" value="Genomic_DNA"/>
</dbReference>
<name>A0ABT2ULC7_9BACL</name>
<reference evidence="2 3" key="1">
    <citation type="submission" date="2022-09" db="EMBL/GenBank/DDBJ databases">
        <authorList>
            <person name="Han X.L."/>
            <person name="Wang Q."/>
            <person name="Lu T."/>
        </authorList>
    </citation>
    <scope>NUCLEOTIDE SEQUENCE [LARGE SCALE GENOMIC DNA]</scope>
    <source>
        <strain evidence="2 3">WQ 127069</strain>
    </source>
</reference>
<feature type="transmembrane region" description="Helical" evidence="1">
    <location>
        <begin position="32"/>
        <end position="50"/>
    </location>
</feature>
<dbReference type="Proteomes" id="UP001652445">
    <property type="component" value="Unassembled WGS sequence"/>
</dbReference>
<protein>
    <recommendedName>
        <fullName evidence="4">DUF1656 domain-containing protein</fullName>
    </recommendedName>
</protein>